<dbReference type="PANTHER" id="PTHR46847:SF3">
    <property type="entry name" value="GALACTOFURANOSE-BINDING PROTEIN YTFQ"/>
    <property type="match status" value="1"/>
</dbReference>
<dbReference type="InterPro" id="IPR025997">
    <property type="entry name" value="SBP_2_dom"/>
</dbReference>
<reference evidence="7 8" key="1">
    <citation type="submission" date="2019-09" db="EMBL/GenBank/DDBJ databases">
        <authorList>
            <person name="Depoorter E."/>
        </authorList>
    </citation>
    <scope>NUCLEOTIDE SEQUENCE [LARGE SCALE GENOMIC DNA]</scope>
    <source>
        <strain evidence="7">LMG 20980</strain>
    </source>
</reference>
<dbReference type="InterPro" id="IPR028082">
    <property type="entry name" value="Peripla_BP_I"/>
</dbReference>
<evidence type="ECO:0000256" key="1">
    <source>
        <dbReference type="ARBA" id="ARBA00004196"/>
    </source>
</evidence>
<feature type="chain" id="PRO_5026711391" evidence="4">
    <location>
        <begin position="27"/>
        <end position="417"/>
    </location>
</feature>
<dbReference type="Pfam" id="PF13407">
    <property type="entry name" value="Peripla_BP_4"/>
    <property type="match status" value="1"/>
</dbReference>
<evidence type="ECO:0000313" key="9">
    <source>
        <dbReference type="Proteomes" id="UP000755577"/>
    </source>
</evidence>
<sequence>MKTLTVSLFASAALAAALTPTQGALAKDKIYTLMPNTALAGVVDPGMPDRTSIRKAWPKKPADPAHPKIGWTEITLGNPWFVELVNGAKRTAAKYGMTIDVQVADGDLQRQCSQIDNFVTRKMDLIVVDPTDTLGVSQCINRAVDAGIPVVTVGTIPDASARVLTTIQANAYGNGFEAGRYVARTMGPDKPIVAAALLGVVGNSTSESRVNGMISGIVYERAQQLKLGMKRSDAMLRGFTLFQALKSSGKFDASDLKFQVLAMGVGKWTEEGGLAATEDILSAHGDKMNLILAENDFMALGALRAVNGIGKQGQIQIAAAADGFRVALNQVKKGNLLVTGKNSGEENGVAAIEFVNNIFRKGLDANNLPMGSTFPAAIITRDNVDQLIDPNKSNLFFRYTVPPVRSIPQVRAEAGAS</sequence>
<dbReference type="GO" id="GO:0030246">
    <property type="term" value="F:carbohydrate binding"/>
    <property type="evidence" value="ECO:0007669"/>
    <property type="project" value="UniProtKB-ARBA"/>
</dbReference>
<organism evidence="7 8">
    <name type="scientific">Burkholderia anthina</name>
    <dbReference type="NCBI Taxonomy" id="179879"/>
    <lineage>
        <taxon>Bacteria</taxon>
        <taxon>Pseudomonadati</taxon>
        <taxon>Pseudomonadota</taxon>
        <taxon>Betaproteobacteria</taxon>
        <taxon>Burkholderiales</taxon>
        <taxon>Burkholderiaceae</taxon>
        <taxon>Burkholderia</taxon>
        <taxon>Burkholderia cepacia complex</taxon>
    </lineage>
</organism>
<evidence type="ECO:0000313" key="6">
    <source>
        <dbReference type="EMBL" id="MBM2766299.1"/>
    </source>
</evidence>
<evidence type="ECO:0000256" key="3">
    <source>
        <dbReference type="ARBA" id="ARBA00022729"/>
    </source>
</evidence>
<protein>
    <submittedName>
        <fullName evidence="7">Periplasmic binding protein/LacI transcriptional regulator</fullName>
    </submittedName>
    <submittedName>
        <fullName evidence="6">Substrate-binding domain-containing protein</fullName>
    </submittedName>
</protein>
<dbReference type="Gene3D" id="3.40.50.2300">
    <property type="match status" value="4"/>
</dbReference>
<evidence type="ECO:0000256" key="4">
    <source>
        <dbReference type="SAM" id="SignalP"/>
    </source>
</evidence>
<proteinExistence type="inferred from homology"/>
<evidence type="ECO:0000256" key="2">
    <source>
        <dbReference type="ARBA" id="ARBA00007639"/>
    </source>
</evidence>
<evidence type="ECO:0000313" key="7">
    <source>
        <dbReference type="EMBL" id="VVU50460.1"/>
    </source>
</evidence>
<dbReference type="AlphaFoldDB" id="A0A6P2G9R7"/>
<dbReference type="Proteomes" id="UP000494201">
    <property type="component" value="Unassembled WGS sequence"/>
</dbReference>
<dbReference type="PANTHER" id="PTHR46847">
    <property type="entry name" value="D-ALLOSE-BINDING PERIPLASMIC PROTEIN-RELATED"/>
    <property type="match status" value="1"/>
</dbReference>
<dbReference type="GO" id="GO:0030313">
    <property type="term" value="C:cell envelope"/>
    <property type="evidence" value="ECO:0007669"/>
    <property type="project" value="UniProtKB-SubCell"/>
</dbReference>
<evidence type="ECO:0000313" key="8">
    <source>
        <dbReference type="Proteomes" id="UP000494201"/>
    </source>
</evidence>
<dbReference type="SUPFAM" id="SSF53822">
    <property type="entry name" value="Periplasmic binding protein-like I"/>
    <property type="match status" value="1"/>
</dbReference>
<accession>A0A6P2G9R7</accession>
<gene>
    <name evidence="7" type="ORF">BAN20980_03176</name>
    <name evidence="6" type="ORF">JQK92_07640</name>
</gene>
<dbReference type="Proteomes" id="UP000755577">
    <property type="component" value="Unassembled WGS sequence"/>
</dbReference>
<name>A0A6P2G9R7_9BURK</name>
<reference evidence="6 9" key="2">
    <citation type="submission" date="2021-02" db="EMBL/GenBank/DDBJ databases">
        <title>Draft genome of the type strains Burkholderia anthina DSM16086.</title>
        <authorList>
            <person name="Hertel R."/>
            <person name="Meissner J."/>
            <person name="Poehlein A."/>
            <person name="Daniel R."/>
            <person name="Commichau F.M."/>
        </authorList>
    </citation>
    <scope>NUCLEOTIDE SEQUENCE [LARGE SCALE GENOMIC DNA]</scope>
    <source>
        <strain evidence="6 9">DSM 16086</strain>
    </source>
</reference>
<comment type="similarity">
    <text evidence="2">Belongs to the bacterial solute-binding protein 2 family.</text>
</comment>
<dbReference type="EMBL" id="CABVLY010000011">
    <property type="protein sequence ID" value="VVU50460.1"/>
    <property type="molecule type" value="Genomic_DNA"/>
</dbReference>
<keyword evidence="3 4" id="KW-0732">Signal</keyword>
<dbReference type="RefSeq" id="WP_174926627.1">
    <property type="nucleotide sequence ID" value="NZ_CABVLY010000011.1"/>
</dbReference>
<keyword evidence="9" id="KW-1185">Reference proteome</keyword>
<dbReference type="GeneID" id="56501224"/>
<dbReference type="EMBL" id="JAFCIQ010000004">
    <property type="protein sequence ID" value="MBM2766299.1"/>
    <property type="molecule type" value="Genomic_DNA"/>
</dbReference>
<feature type="signal peptide" evidence="4">
    <location>
        <begin position="1"/>
        <end position="26"/>
    </location>
</feature>
<feature type="domain" description="Periplasmic binding protein" evidence="5">
    <location>
        <begin position="75"/>
        <end position="358"/>
    </location>
</feature>
<evidence type="ECO:0000259" key="5">
    <source>
        <dbReference type="Pfam" id="PF13407"/>
    </source>
</evidence>
<comment type="subcellular location">
    <subcellularLocation>
        <location evidence="1">Cell envelope</location>
    </subcellularLocation>
</comment>